<dbReference type="Proteomes" id="UP000266861">
    <property type="component" value="Unassembled WGS sequence"/>
</dbReference>
<organism evidence="2 3">
    <name type="scientific">Diversispora epigaea</name>
    <dbReference type="NCBI Taxonomy" id="1348612"/>
    <lineage>
        <taxon>Eukaryota</taxon>
        <taxon>Fungi</taxon>
        <taxon>Fungi incertae sedis</taxon>
        <taxon>Mucoromycota</taxon>
        <taxon>Glomeromycotina</taxon>
        <taxon>Glomeromycetes</taxon>
        <taxon>Diversisporales</taxon>
        <taxon>Diversisporaceae</taxon>
        <taxon>Diversispora</taxon>
    </lineage>
</organism>
<reference evidence="2 3" key="1">
    <citation type="submission" date="2018-08" db="EMBL/GenBank/DDBJ databases">
        <title>Genome and evolution of the arbuscular mycorrhizal fungus Diversispora epigaea (formerly Glomus versiforme) and its bacterial endosymbionts.</title>
        <authorList>
            <person name="Sun X."/>
            <person name="Fei Z."/>
            <person name="Harrison M."/>
        </authorList>
    </citation>
    <scope>NUCLEOTIDE SEQUENCE [LARGE SCALE GENOMIC DNA]</scope>
    <source>
        <strain evidence="2 3">IT104</strain>
    </source>
</reference>
<feature type="region of interest" description="Disordered" evidence="1">
    <location>
        <begin position="27"/>
        <end position="65"/>
    </location>
</feature>
<keyword evidence="3" id="KW-1185">Reference proteome</keyword>
<dbReference type="AlphaFoldDB" id="A0A397GG99"/>
<protein>
    <submittedName>
        <fullName evidence="2">Uncharacterized protein</fullName>
    </submittedName>
</protein>
<comment type="caution">
    <text evidence="2">The sequence shown here is derived from an EMBL/GenBank/DDBJ whole genome shotgun (WGS) entry which is preliminary data.</text>
</comment>
<gene>
    <name evidence="2" type="ORF">Glove_508g86</name>
</gene>
<evidence type="ECO:0000313" key="3">
    <source>
        <dbReference type="Proteomes" id="UP000266861"/>
    </source>
</evidence>
<evidence type="ECO:0000256" key="1">
    <source>
        <dbReference type="SAM" id="MobiDB-lite"/>
    </source>
</evidence>
<evidence type="ECO:0000313" key="2">
    <source>
        <dbReference type="EMBL" id="RHZ49951.1"/>
    </source>
</evidence>
<proteinExistence type="predicted"/>
<dbReference type="EMBL" id="PQFF01000440">
    <property type="protein sequence ID" value="RHZ49951.1"/>
    <property type="molecule type" value="Genomic_DNA"/>
</dbReference>
<sequence>MGKSAKFHKRLKNDVKQIISTTTIISAPQDRKDSKDSISKITTSKITKKKSNKKKVQDSMKKSSDGEITRDYVDLFSGKKLYRPIKTRKNS</sequence>
<feature type="compositionally biased region" description="Basic and acidic residues" evidence="1">
    <location>
        <begin position="29"/>
        <end position="38"/>
    </location>
</feature>
<accession>A0A397GG99</accession>
<feature type="compositionally biased region" description="Basic and acidic residues" evidence="1">
    <location>
        <begin position="55"/>
        <end position="65"/>
    </location>
</feature>
<name>A0A397GG99_9GLOM</name>